<name>A0AA88KZG1_ARTSF</name>
<feature type="region of interest" description="Disordered" evidence="1">
    <location>
        <begin position="71"/>
        <end position="99"/>
    </location>
</feature>
<proteinExistence type="predicted"/>
<dbReference type="SUPFAM" id="SSF52540">
    <property type="entry name" value="P-loop containing nucleoside triphosphate hydrolases"/>
    <property type="match status" value="1"/>
</dbReference>
<feature type="compositionally biased region" description="Low complexity" evidence="1">
    <location>
        <begin position="83"/>
        <end position="99"/>
    </location>
</feature>
<dbReference type="Gene3D" id="3.40.50.300">
    <property type="entry name" value="P-loop containing nucleotide triphosphate hydrolases"/>
    <property type="match status" value="1"/>
</dbReference>
<sequence length="869" mass="100110">MDFIVIENCSVATTSGSCAIPLEIDDSPRVLETRYGSKKSFNGKHVKNLGKFKATTPSSVGKWESVMSDVPKPIATTPEKGVPPSQESSPPSKSSFNSSFKTGTEVGKTFFKDLLKVCTNEECCERIKIPGYSGSMPFLQAAESILSNFFGGTNHLELTGPVVFPPIIKKIGDQEQRGFAAEYEVYQELKNSKLPMYVFYSLKASHKNEELGDFILVTQSSVIILEVKAFSLAEPPSPKDLEILEKRLLNQYEDQRLRVVTILENYLLEHGWDKKSLPVKYFVLFANTKRPRQENMDFKNAIFKDNYMETITEISDSEKEVATKVETVYSIRTLLAWFYGTYASLSFIGPKTLIHHDSCRTRKDLDEEYIKNKNEIDGVFLTPAQTEIVDCSQNYLQISGAPGTGKTYCLLAKMVRVFLKLWKKVESKPGKSTELIVIMNENTYLLDESRESFWRSISKRMKIQDPMKKLVKFVSRADQVELEDGSDQLEFDVPCHDMRHIPGEGKVFMLFLDDTVNFIYMRHLSNLIINSNFCWFTTYTVMPSLQTLLRPFNLLEIKDDLIYEKCKYASLTDTLRFTTNLHDLTDAILRTIDREDEDDLSTALTRIGRSDGYMSGIRVVGMPCDFHQVSSYVEMTDRVAATVEAYISTGKFSADEIAIIKISDDIEEYMQMFRQLNVDQFPPPLRQRLELFRNSKYSSITDHSFTESLRGREIECVIVCVLRKWHAERERKEFKERNLFNNLDDFQAKQAFQILEAVTRANSAVTMIYLNSNDQINIIKEKLYNKIPSVAPSNIYKKLFTSVMHEYQPQRLHSFLHGDVIKVMVIFYYLHKAYHSQEWVFCDECLSEEYIYHLNCDLGCIDRLKRYNN</sequence>
<dbReference type="EMBL" id="JAVRJZ010000016">
    <property type="protein sequence ID" value="KAK2710637.1"/>
    <property type="molecule type" value="Genomic_DNA"/>
</dbReference>
<dbReference type="InterPro" id="IPR027417">
    <property type="entry name" value="P-loop_NTPase"/>
</dbReference>
<dbReference type="AlphaFoldDB" id="A0AA88KZG1"/>
<evidence type="ECO:0000313" key="3">
    <source>
        <dbReference type="Proteomes" id="UP001187531"/>
    </source>
</evidence>
<dbReference type="Proteomes" id="UP001187531">
    <property type="component" value="Unassembled WGS sequence"/>
</dbReference>
<reference evidence="2" key="1">
    <citation type="submission" date="2023-07" db="EMBL/GenBank/DDBJ databases">
        <title>Chromosome-level genome assembly of Artemia franciscana.</title>
        <authorList>
            <person name="Jo E."/>
        </authorList>
    </citation>
    <scope>NUCLEOTIDE SEQUENCE</scope>
    <source>
        <tissue evidence="2">Whole body</tissue>
    </source>
</reference>
<keyword evidence="3" id="KW-1185">Reference proteome</keyword>
<evidence type="ECO:0000256" key="1">
    <source>
        <dbReference type="SAM" id="MobiDB-lite"/>
    </source>
</evidence>
<comment type="caution">
    <text evidence="2">The sequence shown here is derived from an EMBL/GenBank/DDBJ whole genome shotgun (WGS) entry which is preliminary data.</text>
</comment>
<evidence type="ECO:0000313" key="2">
    <source>
        <dbReference type="EMBL" id="KAK2710637.1"/>
    </source>
</evidence>
<gene>
    <name evidence="2" type="ORF">QYM36_011980</name>
</gene>
<accession>A0AA88KZG1</accession>
<protein>
    <submittedName>
        <fullName evidence="2">Uncharacterized protein</fullName>
    </submittedName>
</protein>
<organism evidence="2 3">
    <name type="scientific">Artemia franciscana</name>
    <name type="common">Brine shrimp</name>
    <name type="synonym">Artemia sanfranciscana</name>
    <dbReference type="NCBI Taxonomy" id="6661"/>
    <lineage>
        <taxon>Eukaryota</taxon>
        <taxon>Metazoa</taxon>
        <taxon>Ecdysozoa</taxon>
        <taxon>Arthropoda</taxon>
        <taxon>Crustacea</taxon>
        <taxon>Branchiopoda</taxon>
        <taxon>Anostraca</taxon>
        <taxon>Artemiidae</taxon>
        <taxon>Artemia</taxon>
    </lineage>
</organism>